<dbReference type="PRINTS" id="PR01415">
    <property type="entry name" value="ANKYRIN"/>
</dbReference>
<reference evidence="5 6" key="1">
    <citation type="submission" date="2018-06" db="EMBL/GenBank/DDBJ databases">
        <title>Complete Genomes of Monosporascus.</title>
        <authorList>
            <person name="Robinson A.J."/>
            <person name="Natvig D.O."/>
        </authorList>
    </citation>
    <scope>NUCLEOTIDE SEQUENCE [LARGE SCALE GENOMIC DNA]</scope>
    <source>
        <strain evidence="5 6">CBS 609.92</strain>
    </source>
</reference>
<dbReference type="Gene3D" id="1.25.40.20">
    <property type="entry name" value="Ankyrin repeat-containing domain"/>
    <property type="match status" value="3"/>
</dbReference>
<feature type="repeat" description="ANK" evidence="3">
    <location>
        <begin position="356"/>
        <end position="388"/>
    </location>
</feature>
<feature type="region of interest" description="Disordered" evidence="4">
    <location>
        <begin position="180"/>
        <end position="199"/>
    </location>
</feature>
<proteinExistence type="predicted"/>
<dbReference type="InterPro" id="IPR002110">
    <property type="entry name" value="Ankyrin_rpt"/>
</dbReference>
<evidence type="ECO:0000256" key="2">
    <source>
        <dbReference type="ARBA" id="ARBA00023043"/>
    </source>
</evidence>
<protein>
    <submittedName>
        <fullName evidence="5">Uncharacterized protein</fullName>
    </submittedName>
</protein>
<evidence type="ECO:0000256" key="1">
    <source>
        <dbReference type="ARBA" id="ARBA00022737"/>
    </source>
</evidence>
<dbReference type="PROSITE" id="PS50088">
    <property type="entry name" value="ANK_REPEAT"/>
    <property type="match status" value="3"/>
</dbReference>
<evidence type="ECO:0000256" key="3">
    <source>
        <dbReference type="PROSITE-ProRule" id="PRU00023"/>
    </source>
</evidence>
<dbReference type="Pfam" id="PF12796">
    <property type="entry name" value="Ank_2"/>
    <property type="match status" value="2"/>
</dbReference>
<organism evidence="5 6">
    <name type="scientific">Monosporascus cannonballus</name>
    <dbReference type="NCBI Taxonomy" id="155416"/>
    <lineage>
        <taxon>Eukaryota</taxon>
        <taxon>Fungi</taxon>
        <taxon>Dikarya</taxon>
        <taxon>Ascomycota</taxon>
        <taxon>Pezizomycotina</taxon>
        <taxon>Sordariomycetes</taxon>
        <taxon>Xylariomycetidae</taxon>
        <taxon>Xylariales</taxon>
        <taxon>Xylariales incertae sedis</taxon>
        <taxon>Monosporascus</taxon>
    </lineage>
</organism>
<dbReference type="PANTHER" id="PTHR24198">
    <property type="entry name" value="ANKYRIN REPEAT AND PROTEIN KINASE DOMAIN-CONTAINING PROTEIN"/>
    <property type="match status" value="1"/>
</dbReference>
<gene>
    <name evidence="5" type="ORF">DL762_007256</name>
</gene>
<evidence type="ECO:0000313" key="5">
    <source>
        <dbReference type="EMBL" id="RYO81187.1"/>
    </source>
</evidence>
<keyword evidence="6" id="KW-1185">Reference proteome</keyword>
<feature type="repeat" description="ANK" evidence="3">
    <location>
        <begin position="239"/>
        <end position="263"/>
    </location>
</feature>
<evidence type="ECO:0000313" key="6">
    <source>
        <dbReference type="Proteomes" id="UP000294003"/>
    </source>
</evidence>
<dbReference type="EMBL" id="QJNS01000259">
    <property type="protein sequence ID" value="RYO81187.1"/>
    <property type="molecule type" value="Genomic_DNA"/>
</dbReference>
<keyword evidence="2 3" id="KW-0040">ANK repeat</keyword>
<dbReference type="InterPro" id="IPR036770">
    <property type="entry name" value="Ankyrin_rpt-contain_sf"/>
</dbReference>
<evidence type="ECO:0000256" key="4">
    <source>
        <dbReference type="SAM" id="MobiDB-lite"/>
    </source>
</evidence>
<dbReference type="SUPFAM" id="SSF48403">
    <property type="entry name" value="Ankyrin repeat"/>
    <property type="match status" value="1"/>
</dbReference>
<dbReference type="Proteomes" id="UP000294003">
    <property type="component" value="Unassembled WGS sequence"/>
</dbReference>
<feature type="repeat" description="ANK" evidence="3">
    <location>
        <begin position="391"/>
        <end position="424"/>
    </location>
</feature>
<dbReference type="PANTHER" id="PTHR24198:SF165">
    <property type="entry name" value="ANKYRIN REPEAT-CONTAINING PROTEIN-RELATED"/>
    <property type="match status" value="1"/>
</dbReference>
<accession>A0ABY0H036</accession>
<keyword evidence="1" id="KW-0677">Repeat</keyword>
<sequence>MPQRDRPGGSATHRSGAYKEPRRLGHSAVYKAWNHEHSLAPPRGCHVKLDEKQELISWENKQLRVENVGLGADWAPSIEWKSNLNDLAEDVSAQYQCELVLQRLGVKFGFRYVQVYAVPHRTMAVWDRDRDEADGRFYQRLWPAGNHITVRFGFGPDHCSVHGHIFLTEAGDAQELLRDRNGPEQSQEPPWKEFFSRPRMSPQSPLHCAAANGYAEMASALVQAANSAWPEFIDAKDPNGDTAIHIAAENGRLDVVKLLVDSGCFKGAPSGYFYWTSEFWGDNPHSQYWQIWTETLSAIIHDIVPGTMEVAEGYHLVESSPRFAIDALGLPILNGHEAIAGYLLDHHGQAFAADWHIMSPLHLAALAGQYAILERMLVEGSSPNLRCPQFHNAPPSHMAAATKNGAAILELLRKHGANLDQLDDNRRPPLQWAVDHDTINSAMSLIKLGIQLKSVTMVACMRRDNWWSCTELILETVQKSPAVLSDGEYTLKQCTQSLISSCRADSENLKTVERIIKKRIGLGAIDPRLYRNPSCGESEGLSSLHVAAISDGFPEHLFKLLLEQRPVDINSRDPEGHTPLDDAVLRNKAWKVELIGLEGGIDTRTRGTRGARVGR</sequence>
<dbReference type="SMART" id="SM00248">
    <property type="entry name" value="ANK"/>
    <property type="match status" value="6"/>
</dbReference>
<dbReference type="PROSITE" id="PS50297">
    <property type="entry name" value="ANK_REP_REGION"/>
    <property type="match status" value="1"/>
</dbReference>
<comment type="caution">
    <text evidence="5">The sequence shown here is derived from an EMBL/GenBank/DDBJ whole genome shotgun (WGS) entry which is preliminary data.</text>
</comment>
<name>A0ABY0H036_9PEZI</name>